<dbReference type="InterPro" id="IPR012312">
    <property type="entry name" value="Hemerythrin-like"/>
</dbReference>
<gene>
    <name evidence="2" type="ORF">M378DRAFT_408771</name>
</gene>
<dbReference type="InterPro" id="IPR053206">
    <property type="entry name" value="Dimeric_xanthone_biosynth"/>
</dbReference>
<dbReference type="OrthoDB" id="10044044at2759"/>
<keyword evidence="3" id="KW-1185">Reference proteome</keyword>
<proteinExistence type="predicted"/>
<evidence type="ECO:0000313" key="2">
    <source>
        <dbReference type="EMBL" id="KIL66241.1"/>
    </source>
</evidence>
<organism evidence="2 3">
    <name type="scientific">Amanita muscaria (strain Koide BX008)</name>
    <dbReference type="NCBI Taxonomy" id="946122"/>
    <lineage>
        <taxon>Eukaryota</taxon>
        <taxon>Fungi</taxon>
        <taxon>Dikarya</taxon>
        <taxon>Basidiomycota</taxon>
        <taxon>Agaricomycotina</taxon>
        <taxon>Agaricomycetes</taxon>
        <taxon>Agaricomycetidae</taxon>
        <taxon>Agaricales</taxon>
        <taxon>Pluteineae</taxon>
        <taxon>Amanitaceae</taxon>
        <taxon>Amanita</taxon>
    </lineage>
</organism>
<dbReference type="STRING" id="946122.A0A0C2XA89"/>
<dbReference type="CDD" id="cd12108">
    <property type="entry name" value="Hr-like"/>
    <property type="match status" value="1"/>
</dbReference>
<name>A0A0C2XA89_AMAMK</name>
<dbReference type="Gene3D" id="1.20.120.520">
    <property type="entry name" value="nmb1532 protein domain like"/>
    <property type="match status" value="1"/>
</dbReference>
<dbReference type="PANTHER" id="PTHR38048">
    <property type="entry name" value="EXPRESSED PROTEIN"/>
    <property type="match status" value="1"/>
</dbReference>
<dbReference type="AlphaFoldDB" id="A0A0C2XA89"/>
<evidence type="ECO:0000259" key="1">
    <source>
        <dbReference type="Pfam" id="PF01814"/>
    </source>
</evidence>
<protein>
    <recommendedName>
        <fullName evidence="1">Hemerythrin-like domain-containing protein</fullName>
    </recommendedName>
</protein>
<dbReference type="Pfam" id="PF01814">
    <property type="entry name" value="Hemerythrin"/>
    <property type="match status" value="1"/>
</dbReference>
<dbReference type="PANTHER" id="PTHR38048:SF1">
    <property type="entry name" value="HEMERYTHRIN-LIKE DOMAIN-CONTAINING PROTEIN"/>
    <property type="match status" value="1"/>
</dbReference>
<dbReference type="EMBL" id="KN818237">
    <property type="protein sequence ID" value="KIL66241.1"/>
    <property type="molecule type" value="Genomic_DNA"/>
</dbReference>
<accession>A0A0C2XA89</accession>
<dbReference type="Proteomes" id="UP000054549">
    <property type="component" value="Unassembled WGS sequence"/>
</dbReference>
<reference evidence="2 3" key="1">
    <citation type="submission" date="2014-04" db="EMBL/GenBank/DDBJ databases">
        <title>Evolutionary Origins and Diversification of the Mycorrhizal Mutualists.</title>
        <authorList>
            <consortium name="DOE Joint Genome Institute"/>
            <consortium name="Mycorrhizal Genomics Consortium"/>
            <person name="Kohler A."/>
            <person name="Kuo A."/>
            <person name="Nagy L.G."/>
            <person name="Floudas D."/>
            <person name="Copeland A."/>
            <person name="Barry K.W."/>
            <person name="Cichocki N."/>
            <person name="Veneault-Fourrey C."/>
            <person name="LaButti K."/>
            <person name="Lindquist E.A."/>
            <person name="Lipzen A."/>
            <person name="Lundell T."/>
            <person name="Morin E."/>
            <person name="Murat C."/>
            <person name="Riley R."/>
            <person name="Ohm R."/>
            <person name="Sun H."/>
            <person name="Tunlid A."/>
            <person name="Henrissat B."/>
            <person name="Grigoriev I.V."/>
            <person name="Hibbett D.S."/>
            <person name="Martin F."/>
        </authorList>
    </citation>
    <scope>NUCLEOTIDE SEQUENCE [LARGE SCALE GENOMIC DNA]</scope>
    <source>
        <strain evidence="2 3">Koide BX008</strain>
    </source>
</reference>
<sequence>MEKSLSPAEEKRWNRFSTGMARFHDHFKEQFDTLYQLADGTFTRFGMSLPAYFNYADEFNHILTLHHTIEEREIFPQLAKRMPQFSPKNEGHIKAHEEIHDVRLGKLVARWKDDPKTYSPMEMRGCLDSFRSVLFRHLDEEVEDLKGENLRKYYSSLDELKSVRL</sequence>
<evidence type="ECO:0000313" key="3">
    <source>
        <dbReference type="Proteomes" id="UP000054549"/>
    </source>
</evidence>
<dbReference type="InParanoid" id="A0A0C2XA89"/>
<dbReference type="HOGENOM" id="CLU_074846_2_1_1"/>
<feature type="domain" description="Hemerythrin-like" evidence="1">
    <location>
        <begin position="20"/>
        <end position="145"/>
    </location>
</feature>